<evidence type="ECO:0000259" key="1">
    <source>
        <dbReference type="Pfam" id="PF02464"/>
    </source>
</evidence>
<reference evidence="3 5" key="2">
    <citation type="submission" date="2018-12" db="EMBL/GenBank/DDBJ databases">
        <authorList>
            <consortium name="Pathogen Informatics"/>
        </authorList>
    </citation>
    <scope>NUCLEOTIDE SEQUENCE [LARGE SCALE GENOMIC DNA]</scope>
    <source>
        <strain evidence="3 5">NCTC949</strain>
    </source>
</reference>
<dbReference type="InterPro" id="IPR036653">
    <property type="entry name" value="CinA-like_C"/>
</dbReference>
<gene>
    <name evidence="3" type="primary">cinA</name>
    <name evidence="3" type="ORF">NCTC949_01819</name>
    <name evidence="2" type="ORF">UL82_06270</name>
</gene>
<dbReference type="Pfam" id="PF02464">
    <property type="entry name" value="CinA"/>
    <property type="match status" value="1"/>
</dbReference>
<dbReference type="NCBIfam" id="TIGR00199">
    <property type="entry name" value="PncC_domain"/>
    <property type="match status" value="1"/>
</dbReference>
<evidence type="ECO:0000313" key="3">
    <source>
        <dbReference type="EMBL" id="VEH08697.1"/>
    </source>
</evidence>
<dbReference type="SUPFAM" id="SSF142433">
    <property type="entry name" value="CinA-like"/>
    <property type="match status" value="1"/>
</dbReference>
<dbReference type="RefSeq" id="WP_083966436.1">
    <property type="nucleotide sequence ID" value="NZ_CP011312.1"/>
</dbReference>
<dbReference type="HOGENOM" id="CLU_030805_1_0_11"/>
<dbReference type="STRING" id="35755.UL82_06270"/>
<dbReference type="Proteomes" id="UP000033457">
    <property type="component" value="Chromosome"/>
</dbReference>
<protein>
    <submittedName>
        <fullName evidence="3">Competence-damage inducible protein</fullName>
    </submittedName>
    <submittedName>
        <fullName evidence="2">Competence/damage-inducible protein cinA</fullName>
    </submittedName>
</protein>
<keyword evidence="4" id="KW-1185">Reference proteome</keyword>
<dbReference type="EMBL" id="CP011312">
    <property type="protein sequence ID" value="AKE41420.1"/>
    <property type="molecule type" value="Genomic_DNA"/>
</dbReference>
<dbReference type="InterPro" id="IPR008136">
    <property type="entry name" value="CinA_C"/>
</dbReference>
<dbReference type="EMBL" id="LR134377">
    <property type="protein sequence ID" value="VEH08697.1"/>
    <property type="molecule type" value="Genomic_DNA"/>
</dbReference>
<proteinExistence type="predicted"/>
<accession>A0A0F6R0Q1</accession>
<reference evidence="2 4" key="1">
    <citation type="journal article" date="2015" name="Genome Announc.">
        <title>Complete Genome Sequence of Corynebacterium kutscheri DSM 20755, a Corynebacterial Type Strain with Remarkably Low G+C Content of Chromosomal DNA.</title>
        <authorList>
            <person name="Ruckert C."/>
            <person name="Albersmeier A."/>
            <person name="Winkler A."/>
            <person name="Tauch A."/>
        </authorList>
    </citation>
    <scope>NUCLEOTIDE SEQUENCE [LARGE SCALE GENOMIC DNA]</scope>
    <source>
        <strain evidence="2 4">DSM 20755</strain>
    </source>
</reference>
<dbReference type="Proteomes" id="UP000271380">
    <property type="component" value="Chromosome"/>
</dbReference>
<evidence type="ECO:0000313" key="4">
    <source>
        <dbReference type="Proteomes" id="UP000033457"/>
    </source>
</evidence>
<dbReference type="Gene3D" id="3.90.950.20">
    <property type="entry name" value="CinA-like"/>
    <property type="match status" value="1"/>
</dbReference>
<organism evidence="2 4">
    <name type="scientific">Corynebacterium kutscheri</name>
    <dbReference type="NCBI Taxonomy" id="35755"/>
    <lineage>
        <taxon>Bacteria</taxon>
        <taxon>Bacillati</taxon>
        <taxon>Actinomycetota</taxon>
        <taxon>Actinomycetes</taxon>
        <taxon>Mycobacteriales</taxon>
        <taxon>Corynebacteriaceae</taxon>
        <taxon>Corynebacterium</taxon>
    </lineage>
</organism>
<name>A0A0F6R0Q1_9CORY</name>
<evidence type="ECO:0000313" key="2">
    <source>
        <dbReference type="EMBL" id="AKE41420.1"/>
    </source>
</evidence>
<evidence type="ECO:0000313" key="5">
    <source>
        <dbReference type="Proteomes" id="UP000271380"/>
    </source>
</evidence>
<feature type="domain" description="CinA C-terminal" evidence="1">
    <location>
        <begin position="10"/>
        <end position="155"/>
    </location>
</feature>
<sequence>MTENRLLPAQELIACYRDRQWTLATCESLTAGLLAATIADVAGASAVLRGGFITYETELKHQLAGVARQTLATLGAVAEQTAIEMAIGARVRCHATVGASLTGVAGPDEQEGHPVGEVWIGVSMNQQAYAVRCDLVGDRRSIREQAVVRAIGMLSTLDSSGGNKQDS</sequence>
<dbReference type="KEGG" id="cku:UL82_06270"/>
<dbReference type="AlphaFoldDB" id="A0A0F6R0Q1"/>